<keyword evidence="1" id="KW-0472">Membrane</keyword>
<reference evidence="2 3" key="1">
    <citation type="journal article" date="2021" name="Sci. Rep.">
        <title>Genome sequencing of the multicellular alga Astrephomene provides insights into convergent evolution of germ-soma differentiation.</title>
        <authorList>
            <person name="Yamashita S."/>
            <person name="Yamamoto K."/>
            <person name="Matsuzaki R."/>
            <person name="Suzuki S."/>
            <person name="Yamaguchi H."/>
            <person name="Hirooka S."/>
            <person name="Minakuchi Y."/>
            <person name="Miyagishima S."/>
            <person name="Kawachi M."/>
            <person name="Toyoda A."/>
            <person name="Nozaki H."/>
        </authorList>
    </citation>
    <scope>NUCLEOTIDE SEQUENCE [LARGE SCALE GENOMIC DNA]</scope>
    <source>
        <strain evidence="2 3">NIES-4017</strain>
    </source>
</reference>
<sequence length="519" mass="59050">MDVTEGLKMLAQLAPSAEGRLPSLNFLLLNLIFLLLLYLVVSNIVDRFQGSRQAKMHASSKNPDAIRTRRRAPKPVRDFWCALLKARMTVGSFLVLPSGVDFFGDQDRGHTLLLRQCYWGLFNRIMIHKHSNLYRRFLVTGTPGIGKSCFVVPLLGWLAKKENVIKVVVELNQKRYLFTTSSSHHGPDVEEGGISDFEQELEDTNVWWIVDTGPALYRPANTIFIASLDQNRCKGFQKFLGSTTLYMPVWSDDEMQQCRKRLFPTLQEARFLELQSRWGNIPRYVLEKAENRVVQASLETALGSCDWDTVLKCINETDNAPHASHQLLQLQVLDLIEYDQMVMKPASPYVARKLVEKAGSAHVQDLVQLSLGTPAYAGAARAFYASYVHRRFQEGGTFNVRRLDKPHQPTAMLELEKPPKTCLFSTWEEVTLQQDCVYCIPRIDDLPAVGSIMQPSFLFQMTTTQKLEVNENGLKAAAHQLRGTKRLYFVVPQGMFTTYSAVSNVPRNVEQWLLEVAWM</sequence>
<protein>
    <submittedName>
        <fullName evidence="2">Uncharacterized protein</fullName>
    </submittedName>
</protein>
<proteinExistence type="predicted"/>
<dbReference type="Proteomes" id="UP001054857">
    <property type="component" value="Unassembled WGS sequence"/>
</dbReference>
<dbReference type="PANTHER" id="PTHR33129:SF1">
    <property type="entry name" value="ATP-BINDING PROTEIN"/>
    <property type="match status" value="1"/>
</dbReference>
<feature type="transmembrane region" description="Helical" evidence="1">
    <location>
        <begin position="26"/>
        <end position="45"/>
    </location>
</feature>
<evidence type="ECO:0000313" key="3">
    <source>
        <dbReference type="Proteomes" id="UP001054857"/>
    </source>
</evidence>
<dbReference type="PANTHER" id="PTHR33129">
    <property type="entry name" value="PROTEIN KINASE DOMAIN-CONTAINING PROTEIN-RELATED"/>
    <property type="match status" value="1"/>
</dbReference>
<gene>
    <name evidence="2" type="ORF">Agub_g14599</name>
</gene>
<dbReference type="EMBL" id="BMAR01000057">
    <property type="protein sequence ID" value="GFR52076.1"/>
    <property type="molecule type" value="Genomic_DNA"/>
</dbReference>
<evidence type="ECO:0000256" key="1">
    <source>
        <dbReference type="SAM" id="Phobius"/>
    </source>
</evidence>
<name>A0AAD3E1Q1_9CHLO</name>
<keyword evidence="1" id="KW-1133">Transmembrane helix</keyword>
<dbReference type="AlphaFoldDB" id="A0AAD3E1Q1"/>
<accession>A0AAD3E1Q1</accession>
<dbReference type="InterPro" id="IPR052980">
    <property type="entry name" value="Crinkler_effector"/>
</dbReference>
<keyword evidence="1" id="KW-0812">Transmembrane</keyword>
<keyword evidence="3" id="KW-1185">Reference proteome</keyword>
<comment type="caution">
    <text evidence="2">The sequence shown here is derived from an EMBL/GenBank/DDBJ whole genome shotgun (WGS) entry which is preliminary data.</text>
</comment>
<evidence type="ECO:0000313" key="2">
    <source>
        <dbReference type="EMBL" id="GFR52076.1"/>
    </source>
</evidence>
<organism evidence="2 3">
    <name type="scientific">Astrephomene gubernaculifera</name>
    <dbReference type="NCBI Taxonomy" id="47775"/>
    <lineage>
        <taxon>Eukaryota</taxon>
        <taxon>Viridiplantae</taxon>
        <taxon>Chlorophyta</taxon>
        <taxon>core chlorophytes</taxon>
        <taxon>Chlorophyceae</taxon>
        <taxon>CS clade</taxon>
        <taxon>Chlamydomonadales</taxon>
        <taxon>Astrephomenaceae</taxon>
        <taxon>Astrephomene</taxon>
    </lineage>
</organism>